<dbReference type="AlphaFoldDB" id="A0A543C111"/>
<dbReference type="Gene3D" id="1.20.120.620">
    <property type="entry name" value="Backbone structure of the membrane domain of e. Coli histidine kinase receptor kdpd"/>
    <property type="match status" value="1"/>
</dbReference>
<dbReference type="SUPFAM" id="SSF55874">
    <property type="entry name" value="ATPase domain of HSP90 chaperone/DNA topoisomerase II/histidine kinase"/>
    <property type="match status" value="1"/>
</dbReference>
<feature type="domain" description="GAF" evidence="15">
    <location>
        <begin position="254"/>
        <end position="402"/>
    </location>
</feature>
<dbReference type="GO" id="GO:0016020">
    <property type="term" value="C:membrane"/>
    <property type="evidence" value="ECO:0007669"/>
    <property type="project" value="UniProtKB-SubCell"/>
</dbReference>
<feature type="transmembrane region" description="Helical" evidence="14">
    <location>
        <begin position="12"/>
        <end position="31"/>
    </location>
</feature>
<evidence type="ECO:0000256" key="10">
    <source>
        <dbReference type="ARBA" id="ARBA00022989"/>
    </source>
</evidence>
<comment type="catalytic activity">
    <reaction evidence="1">
        <text>ATP + protein L-histidine = ADP + protein N-phospho-L-histidine.</text>
        <dbReference type="EC" id="2.7.13.3"/>
    </reaction>
</comment>
<dbReference type="EMBL" id="VFOZ01000002">
    <property type="protein sequence ID" value="TQL90761.1"/>
    <property type="molecule type" value="Genomic_DNA"/>
</dbReference>
<evidence type="ECO:0000256" key="3">
    <source>
        <dbReference type="ARBA" id="ARBA00012438"/>
    </source>
</evidence>
<evidence type="ECO:0000313" key="16">
    <source>
        <dbReference type="EMBL" id="TQL90761.1"/>
    </source>
</evidence>
<sequence>MLRRETPPPFGMGILVALLCVTAETLLAELLRPIAPLHSLDLVYLPGIVAIASLWGLGFGVATAVASTLTFNYFLIPPTWSLVAKREDWAAFALFVFIAALTCSIFKLAHALAVEVSAHAEADLAAGLARTLLRAPDLDTALPAATRHLARALKLPSATIEPGTRAEDERHVTFPLRQETLRLWTLVVPTGLPKPALRRLEEQVVPSLEVLLQAARERETVADALKAGRDELRRIADEQAALRRLATLVAHGVRSDEVFNAVAREVGQILGARHTQVFRYEPDGAITAVGSWNAEGPVATMPLGSRWRPAKGTVSELMARTGVPGRIESYAGDGDLISVAKALGNMSAVGCPITVGGRLWGAMVASSSTAESLPEGTEERMRDFTDLVAVAIANAQSHAELTASRARAVTAADQTRSRIEHELDSRIRQYLVTLELELGTIAAEAPPELKGQVSRAGGILRHAGDGLREISRDLNPAVLARGGLQPALKTLARRSPIPVELTIDADRRLPERYELAAYHIVAEALANTTAHAHASRAHVELTVKETAVRLSIRDDGTGGASPAGGSGLIGLTDRAEALGGRIEIISPPGGGTSILVEIPVDEDRAPSAAGAIRPGPRR</sequence>
<reference evidence="16 17" key="1">
    <citation type="submission" date="2019-06" db="EMBL/GenBank/DDBJ databases">
        <title>Sequencing the genomes of 1000 actinobacteria strains.</title>
        <authorList>
            <person name="Klenk H.-P."/>
        </authorList>
    </citation>
    <scope>NUCLEOTIDE SEQUENCE [LARGE SCALE GENOMIC DNA]</scope>
    <source>
        <strain evidence="16 17">DSM 102200</strain>
    </source>
</reference>
<keyword evidence="11" id="KW-0902">Two-component regulatory system</keyword>
<dbReference type="PANTHER" id="PTHR24421">
    <property type="entry name" value="NITRATE/NITRITE SENSOR PROTEIN NARX-RELATED"/>
    <property type="match status" value="1"/>
</dbReference>
<keyword evidence="17" id="KW-1185">Reference proteome</keyword>
<evidence type="ECO:0000256" key="14">
    <source>
        <dbReference type="SAM" id="Phobius"/>
    </source>
</evidence>
<organism evidence="16 17">
    <name type="scientific">Actinoallomurus bryophytorum</name>
    <dbReference type="NCBI Taxonomy" id="1490222"/>
    <lineage>
        <taxon>Bacteria</taxon>
        <taxon>Bacillati</taxon>
        <taxon>Actinomycetota</taxon>
        <taxon>Actinomycetes</taxon>
        <taxon>Streptosporangiales</taxon>
        <taxon>Thermomonosporaceae</taxon>
        <taxon>Actinoallomurus</taxon>
    </lineage>
</organism>
<protein>
    <recommendedName>
        <fullName evidence="3">histidine kinase</fullName>
        <ecNumber evidence="3">2.7.13.3</ecNumber>
    </recommendedName>
</protein>
<evidence type="ECO:0000256" key="6">
    <source>
        <dbReference type="ARBA" id="ARBA00022692"/>
    </source>
</evidence>
<dbReference type="InterPro" id="IPR003018">
    <property type="entry name" value="GAF"/>
</dbReference>
<evidence type="ECO:0000256" key="8">
    <source>
        <dbReference type="ARBA" id="ARBA00022777"/>
    </source>
</evidence>
<dbReference type="Gene3D" id="3.30.565.10">
    <property type="entry name" value="Histidine kinase-like ATPase, C-terminal domain"/>
    <property type="match status" value="1"/>
</dbReference>
<evidence type="ECO:0000256" key="7">
    <source>
        <dbReference type="ARBA" id="ARBA00022741"/>
    </source>
</evidence>
<proteinExistence type="predicted"/>
<keyword evidence="4" id="KW-0597">Phosphoprotein</keyword>
<comment type="subcellular location">
    <subcellularLocation>
        <location evidence="2">Membrane</location>
        <topology evidence="2">Multi-pass membrane protein</topology>
    </subcellularLocation>
</comment>
<evidence type="ECO:0000313" key="17">
    <source>
        <dbReference type="Proteomes" id="UP000316096"/>
    </source>
</evidence>
<keyword evidence="7" id="KW-0547">Nucleotide-binding</keyword>
<dbReference type="Proteomes" id="UP000316096">
    <property type="component" value="Unassembled WGS sequence"/>
</dbReference>
<evidence type="ECO:0000256" key="1">
    <source>
        <dbReference type="ARBA" id="ARBA00000085"/>
    </source>
</evidence>
<dbReference type="Pfam" id="PF13493">
    <property type="entry name" value="DUF4118"/>
    <property type="match status" value="1"/>
</dbReference>
<feature type="transmembrane region" description="Helical" evidence="14">
    <location>
        <begin position="89"/>
        <end position="109"/>
    </location>
</feature>
<evidence type="ECO:0000256" key="4">
    <source>
        <dbReference type="ARBA" id="ARBA00022553"/>
    </source>
</evidence>
<dbReference type="CDD" id="cd16917">
    <property type="entry name" value="HATPase_UhpB-NarQ-NarX-like"/>
    <property type="match status" value="1"/>
</dbReference>
<keyword evidence="5" id="KW-0808">Transferase</keyword>
<dbReference type="InterPro" id="IPR025201">
    <property type="entry name" value="KdpD_TM"/>
</dbReference>
<dbReference type="PANTHER" id="PTHR24421:SF10">
    <property type="entry name" value="NITRATE_NITRITE SENSOR PROTEIN NARQ"/>
    <property type="match status" value="1"/>
</dbReference>
<dbReference type="Pfam" id="PF01590">
    <property type="entry name" value="GAF"/>
    <property type="match status" value="1"/>
</dbReference>
<keyword evidence="6 14" id="KW-0812">Transmembrane</keyword>
<evidence type="ECO:0000256" key="5">
    <source>
        <dbReference type="ARBA" id="ARBA00022679"/>
    </source>
</evidence>
<feature type="region of interest" description="Disordered" evidence="13">
    <location>
        <begin position="599"/>
        <end position="618"/>
    </location>
</feature>
<dbReference type="InterPro" id="IPR036890">
    <property type="entry name" value="HATPase_C_sf"/>
</dbReference>
<keyword evidence="12 14" id="KW-0472">Membrane</keyword>
<dbReference type="Gene3D" id="3.30.450.40">
    <property type="match status" value="1"/>
</dbReference>
<dbReference type="GO" id="GO:0004673">
    <property type="term" value="F:protein histidine kinase activity"/>
    <property type="evidence" value="ECO:0007669"/>
    <property type="project" value="UniProtKB-EC"/>
</dbReference>
<dbReference type="Pfam" id="PF02518">
    <property type="entry name" value="HATPase_c"/>
    <property type="match status" value="1"/>
</dbReference>
<dbReference type="SMART" id="SM00065">
    <property type="entry name" value="GAF"/>
    <property type="match status" value="1"/>
</dbReference>
<keyword evidence="8" id="KW-0418">Kinase</keyword>
<accession>A0A543C111</accession>
<gene>
    <name evidence="16" type="ORF">FB559_8074</name>
</gene>
<dbReference type="InterPro" id="IPR050482">
    <property type="entry name" value="Sensor_HK_TwoCompSys"/>
</dbReference>
<dbReference type="InterPro" id="IPR029016">
    <property type="entry name" value="GAF-like_dom_sf"/>
</dbReference>
<evidence type="ECO:0000256" key="9">
    <source>
        <dbReference type="ARBA" id="ARBA00022840"/>
    </source>
</evidence>
<feature type="transmembrane region" description="Helical" evidence="14">
    <location>
        <begin position="43"/>
        <end position="69"/>
    </location>
</feature>
<evidence type="ECO:0000259" key="15">
    <source>
        <dbReference type="SMART" id="SM00065"/>
    </source>
</evidence>
<evidence type="ECO:0000256" key="12">
    <source>
        <dbReference type="ARBA" id="ARBA00023136"/>
    </source>
</evidence>
<name>A0A543C111_9ACTN</name>
<dbReference type="InterPro" id="IPR038318">
    <property type="entry name" value="KdpD_sf"/>
</dbReference>
<comment type="caution">
    <text evidence="16">The sequence shown here is derived from an EMBL/GenBank/DDBJ whole genome shotgun (WGS) entry which is preliminary data.</text>
</comment>
<dbReference type="GO" id="GO:0005524">
    <property type="term" value="F:ATP binding"/>
    <property type="evidence" value="ECO:0007669"/>
    <property type="project" value="UniProtKB-KW"/>
</dbReference>
<evidence type="ECO:0000256" key="13">
    <source>
        <dbReference type="SAM" id="MobiDB-lite"/>
    </source>
</evidence>
<dbReference type="InterPro" id="IPR003594">
    <property type="entry name" value="HATPase_dom"/>
</dbReference>
<dbReference type="GO" id="GO:0000160">
    <property type="term" value="P:phosphorelay signal transduction system"/>
    <property type="evidence" value="ECO:0007669"/>
    <property type="project" value="UniProtKB-KW"/>
</dbReference>
<evidence type="ECO:0000256" key="2">
    <source>
        <dbReference type="ARBA" id="ARBA00004141"/>
    </source>
</evidence>
<keyword evidence="9" id="KW-0067">ATP-binding</keyword>
<dbReference type="SUPFAM" id="SSF55781">
    <property type="entry name" value="GAF domain-like"/>
    <property type="match status" value="1"/>
</dbReference>
<evidence type="ECO:0000256" key="11">
    <source>
        <dbReference type="ARBA" id="ARBA00023012"/>
    </source>
</evidence>
<dbReference type="EC" id="2.7.13.3" evidence="3"/>
<keyword evidence="10 14" id="KW-1133">Transmembrane helix</keyword>